<dbReference type="Proteomes" id="UP001054889">
    <property type="component" value="Unassembled WGS sequence"/>
</dbReference>
<comment type="caution">
    <text evidence="11">The sequence shown here is derived from an EMBL/GenBank/DDBJ whole genome shotgun (WGS) entry which is preliminary data.</text>
</comment>
<evidence type="ECO:0000313" key="11">
    <source>
        <dbReference type="EMBL" id="GJN02342.1"/>
    </source>
</evidence>
<dbReference type="SMART" id="SM00220">
    <property type="entry name" value="S_TKc"/>
    <property type="match status" value="1"/>
</dbReference>
<keyword evidence="6 7" id="KW-0067">ATP-binding</keyword>
<dbReference type="InterPro" id="IPR017441">
    <property type="entry name" value="Protein_kinase_ATP_BS"/>
</dbReference>
<dbReference type="InterPro" id="IPR050205">
    <property type="entry name" value="CDPK_Ser/Thr_kinases"/>
</dbReference>
<sequence length="473" mass="49915">MTEQLKRDYEIGEEIGRGRFGVVHRCVSRATGEAFAVKSVDRSALSDDLDRALAELEPKLARLAAAGNPGAVQVRGVYEDEAWTHTVMDLCSGPDLLDWIRLRRGAPVPEPVAAALVAQIAEALAYCHSRGVAHRDVKPDNILLDLNEDDASPPRVRLADFGSAALVGGGRRAEGLVGTPHYVAPEVVAGGEYGEKADVWSAGVVLYLLLSGGALPFGGDTPAEVLAVVLRGIPRFPPRLFAGVSPAAKDLMRRMLCRDASRRFSAEQVLSENGKENAKLEEALVSARFSGIAGTRYRLWWGHLALTTGPRALSRRRCSPAPPPRGPPSVVGAREDASGVEPGRQIRAAAPLARATAARRRKEGGGGEGQRGARGRTELERRGSRVVAVGRRGRGRGSPRGSWSRNEATWSRKATPGSGRSRESGLGAGARGGGVVDLGAGARGGGVVDLGADLSAWSLGRVRSSDPRAWAGS</sequence>
<dbReference type="AlphaFoldDB" id="A0AAV5CV73"/>
<comment type="similarity">
    <text evidence="8">Belongs to the protein kinase superfamily.</text>
</comment>
<dbReference type="PANTHER" id="PTHR24349">
    <property type="entry name" value="SERINE/THREONINE-PROTEIN KINASE"/>
    <property type="match status" value="1"/>
</dbReference>
<dbReference type="FunFam" id="1.10.510.10:FF:000600">
    <property type="entry name" value="Phosphoenolpyruvate carboxylase kinase 2"/>
    <property type="match status" value="1"/>
</dbReference>
<dbReference type="GO" id="GO:0005524">
    <property type="term" value="F:ATP binding"/>
    <property type="evidence" value="ECO:0007669"/>
    <property type="project" value="UniProtKB-UniRule"/>
</dbReference>
<feature type="region of interest" description="Disordered" evidence="9">
    <location>
        <begin position="311"/>
        <end position="432"/>
    </location>
</feature>
<keyword evidence="5" id="KW-0418">Kinase</keyword>
<dbReference type="EMBL" id="BQKI01000009">
    <property type="protein sequence ID" value="GJN02342.1"/>
    <property type="molecule type" value="Genomic_DNA"/>
</dbReference>
<feature type="binding site" evidence="7">
    <location>
        <position position="38"/>
    </location>
    <ligand>
        <name>ATP</name>
        <dbReference type="ChEBI" id="CHEBI:30616"/>
    </ligand>
</feature>
<name>A0AAV5CV73_ELECO</name>
<dbReference type="FunFam" id="3.30.200.20:FF:000671">
    <property type="entry name" value="Phosphoenolpyruvate carboxylase kinase 2"/>
    <property type="match status" value="1"/>
</dbReference>
<dbReference type="InterPro" id="IPR008271">
    <property type="entry name" value="Ser/Thr_kinase_AS"/>
</dbReference>
<organism evidence="11 12">
    <name type="scientific">Eleusine coracana subsp. coracana</name>
    <dbReference type="NCBI Taxonomy" id="191504"/>
    <lineage>
        <taxon>Eukaryota</taxon>
        <taxon>Viridiplantae</taxon>
        <taxon>Streptophyta</taxon>
        <taxon>Embryophyta</taxon>
        <taxon>Tracheophyta</taxon>
        <taxon>Spermatophyta</taxon>
        <taxon>Magnoliopsida</taxon>
        <taxon>Liliopsida</taxon>
        <taxon>Poales</taxon>
        <taxon>Poaceae</taxon>
        <taxon>PACMAD clade</taxon>
        <taxon>Chloridoideae</taxon>
        <taxon>Cynodonteae</taxon>
        <taxon>Eleusininae</taxon>
        <taxon>Eleusine</taxon>
    </lineage>
</organism>
<reference evidence="11" key="2">
    <citation type="submission" date="2021-12" db="EMBL/GenBank/DDBJ databases">
        <title>Resequencing data analysis of finger millet.</title>
        <authorList>
            <person name="Hatakeyama M."/>
            <person name="Aluri S."/>
            <person name="Balachadran M.T."/>
            <person name="Sivarajan S.R."/>
            <person name="Poveda L."/>
            <person name="Shimizu-Inatsugi R."/>
            <person name="Schlapbach R."/>
            <person name="Sreeman S.M."/>
            <person name="Shimizu K.K."/>
        </authorList>
    </citation>
    <scope>NUCLEOTIDE SEQUENCE</scope>
</reference>
<evidence type="ECO:0000313" key="12">
    <source>
        <dbReference type="Proteomes" id="UP001054889"/>
    </source>
</evidence>
<evidence type="ECO:0000259" key="10">
    <source>
        <dbReference type="PROSITE" id="PS50011"/>
    </source>
</evidence>
<feature type="compositionally biased region" description="Low complexity" evidence="9">
    <location>
        <begin position="347"/>
        <end position="356"/>
    </location>
</feature>
<evidence type="ECO:0000256" key="8">
    <source>
        <dbReference type="RuleBase" id="RU000304"/>
    </source>
</evidence>
<keyword evidence="2" id="KW-0808">Transferase</keyword>
<accession>A0AAV5CV73</accession>
<dbReference type="Gene3D" id="1.10.510.10">
    <property type="entry name" value="Transferase(Phosphotransferase) domain 1"/>
    <property type="match status" value="1"/>
</dbReference>
<dbReference type="Pfam" id="PF00069">
    <property type="entry name" value="Pkinase"/>
    <property type="match status" value="1"/>
</dbReference>
<evidence type="ECO:0000256" key="5">
    <source>
        <dbReference type="ARBA" id="ARBA00022777"/>
    </source>
</evidence>
<feature type="domain" description="Protein kinase" evidence="10">
    <location>
        <begin position="9"/>
        <end position="280"/>
    </location>
</feature>
<dbReference type="PROSITE" id="PS50011">
    <property type="entry name" value="PROTEIN_KINASE_DOM"/>
    <property type="match status" value="1"/>
</dbReference>
<evidence type="ECO:0000256" key="4">
    <source>
        <dbReference type="ARBA" id="ARBA00022741"/>
    </source>
</evidence>
<gene>
    <name evidence="11" type="primary">ga19681</name>
    <name evidence="11" type="ORF">PR202_ga19681</name>
</gene>
<keyword evidence="1 8" id="KW-0723">Serine/threonine-protein kinase</keyword>
<evidence type="ECO:0000256" key="1">
    <source>
        <dbReference type="ARBA" id="ARBA00022527"/>
    </source>
</evidence>
<reference evidence="11" key="1">
    <citation type="journal article" date="2018" name="DNA Res.">
        <title>Multiple hybrid de novo genome assembly of finger millet, an orphan allotetraploid crop.</title>
        <authorList>
            <person name="Hatakeyama M."/>
            <person name="Aluri S."/>
            <person name="Balachadran M.T."/>
            <person name="Sivarajan S.R."/>
            <person name="Patrignani A."/>
            <person name="Gruter S."/>
            <person name="Poveda L."/>
            <person name="Shimizu-Inatsugi R."/>
            <person name="Baeten J."/>
            <person name="Francoijs K.J."/>
            <person name="Nataraja K.N."/>
            <person name="Reddy Y.A.N."/>
            <person name="Phadnis S."/>
            <person name="Ravikumar R.L."/>
            <person name="Schlapbach R."/>
            <person name="Sreeman S.M."/>
            <person name="Shimizu K.K."/>
        </authorList>
    </citation>
    <scope>NUCLEOTIDE SEQUENCE</scope>
</reference>
<dbReference type="InterPro" id="IPR000719">
    <property type="entry name" value="Prot_kinase_dom"/>
</dbReference>
<dbReference type="GO" id="GO:0004674">
    <property type="term" value="F:protein serine/threonine kinase activity"/>
    <property type="evidence" value="ECO:0007669"/>
    <property type="project" value="UniProtKB-KW"/>
</dbReference>
<evidence type="ECO:0000256" key="2">
    <source>
        <dbReference type="ARBA" id="ARBA00022679"/>
    </source>
</evidence>
<protein>
    <recommendedName>
        <fullName evidence="10">Protein kinase domain-containing protein</fullName>
    </recommendedName>
</protein>
<dbReference type="SUPFAM" id="SSF56112">
    <property type="entry name" value="Protein kinase-like (PK-like)"/>
    <property type="match status" value="1"/>
</dbReference>
<evidence type="ECO:0000256" key="9">
    <source>
        <dbReference type="SAM" id="MobiDB-lite"/>
    </source>
</evidence>
<keyword evidence="3" id="KW-0677">Repeat</keyword>
<keyword evidence="4 7" id="KW-0547">Nucleotide-binding</keyword>
<evidence type="ECO:0000256" key="7">
    <source>
        <dbReference type="PROSITE-ProRule" id="PRU10141"/>
    </source>
</evidence>
<dbReference type="PROSITE" id="PS00108">
    <property type="entry name" value="PROTEIN_KINASE_ST"/>
    <property type="match status" value="1"/>
</dbReference>
<keyword evidence="12" id="KW-1185">Reference proteome</keyword>
<dbReference type="CDD" id="cd05117">
    <property type="entry name" value="STKc_CAMK"/>
    <property type="match status" value="1"/>
</dbReference>
<dbReference type="InterPro" id="IPR011009">
    <property type="entry name" value="Kinase-like_dom_sf"/>
</dbReference>
<evidence type="ECO:0000256" key="3">
    <source>
        <dbReference type="ARBA" id="ARBA00022737"/>
    </source>
</evidence>
<dbReference type="PROSITE" id="PS00107">
    <property type="entry name" value="PROTEIN_KINASE_ATP"/>
    <property type="match status" value="1"/>
</dbReference>
<evidence type="ECO:0000256" key="6">
    <source>
        <dbReference type="ARBA" id="ARBA00022840"/>
    </source>
</evidence>
<proteinExistence type="inferred from homology"/>